<gene>
    <name evidence="2" type="ORF">GCM10009550_01350</name>
</gene>
<evidence type="ECO:0000256" key="1">
    <source>
        <dbReference type="SAM" id="MobiDB-lite"/>
    </source>
</evidence>
<sequence length="120" mass="13850">MTEYEPERSTGSMRDASSSQSRTIKVAKTCPECEAVHHVTVPKDGYERWRKGEYIQHVMPELSADDRETLMTGICPPCWDRLFPADEDELDEDREVPDWFMEQIRPGDEPFEGDGHGVYL</sequence>
<protein>
    <recommendedName>
        <fullName evidence="4">HNH endonuclease</fullName>
    </recommendedName>
</protein>
<proteinExistence type="predicted"/>
<keyword evidence="3" id="KW-1185">Reference proteome</keyword>
<feature type="region of interest" description="Disordered" evidence="1">
    <location>
        <begin position="1"/>
        <end position="23"/>
    </location>
</feature>
<accession>A0ABN1Q183</accession>
<dbReference type="EMBL" id="BAAAHH010000001">
    <property type="protein sequence ID" value="GAA0935955.1"/>
    <property type="molecule type" value="Genomic_DNA"/>
</dbReference>
<feature type="compositionally biased region" description="Polar residues" evidence="1">
    <location>
        <begin position="9"/>
        <end position="23"/>
    </location>
</feature>
<dbReference type="RefSeq" id="WP_344235499.1">
    <property type="nucleotide sequence ID" value="NZ_BAAAHH010000001.1"/>
</dbReference>
<dbReference type="Proteomes" id="UP001500665">
    <property type="component" value="Unassembled WGS sequence"/>
</dbReference>
<evidence type="ECO:0000313" key="3">
    <source>
        <dbReference type="Proteomes" id="UP001500665"/>
    </source>
</evidence>
<comment type="caution">
    <text evidence="2">The sequence shown here is derived from an EMBL/GenBank/DDBJ whole genome shotgun (WGS) entry which is preliminary data.</text>
</comment>
<evidence type="ECO:0000313" key="2">
    <source>
        <dbReference type="EMBL" id="GAA0935955.1"/>
    </source>
</evidence>
<name>A0ABN1Q183_9ACTN</name>
<reference evidence="2 3" key="1">
    <citation type="journal article" date="2019" name="Int. J. Syst. Evol. Microbiol.">
        <title>The Global Catalogue of Microorganisms (GCM) 10K type strain sequencing project: providing services to taxonomists for standard genome sequencing and annotation.</title>
        <authorList>
            <consortium name="The Broad Institute Genomics Platform"/>
            <consortium name="The Broad Institute Genome Sequencing Center for Infectious Disease"/>
            <person name="Wu L."/>
            <person name="Ma J."/>
        </authorList>
    </citation>
    <scope>NUCLEOTIDE SEQUENCE [LARGE SCALE GENOMIC DNA]</scope>
    <source>
        <strain evidence="2 3">JCM 10696</strain>
    </source>
</reference>
<organism evidence="2 3">
    <name type="scientific">Actinocorallia libanotica</name>
    <dbReference type="NCBI Taxonomy" id="46162"/>
    <lineage>
        <taxon>Bacteria</taxon>
        <taxon>Bacillati</taxon>
        <taxon>Actinomycetota</taxon>
        <taxon>Actinomycetes</taxon>
        <taxon>Streptosporangiales</taxon>
        <taxon>Thermomonosporaceae</taxon>
        <taxon>Actinocorallia</taxon>
    </lineage>
</organism>
<evidence type="ECO:0008006" key="4">
    <source>
        <dbReference type="Google" id="ProtNLM"/>
    </source>
</evidence>